<name>A0A2U3N508_9GAMM</name>
<evidence type="ECO:0000313" key="1">
    <source>
        <dbReference type="EMBL" id="SPL72649.1"/>
    </source>
</evidence>
<proteinExistence type="predicted"/>
<protein>
    <recommendedName>
        <fullName evidence="3">HEAT repeat domain-containing protein</fullName>
    </recommendedName>
</protein>
<dbReference type="InParanoid" id="A0A2U3N508"/>
<dbReference type="Proteomes" id="UP000245974">
    <property type="component" value="Unassembled WGS sequence"/>
</dbReference>
<organism evidence="1 2">
    <name type="scientific">Acinetobacter stercoris</name>
    <dbReference type="NCBI Taxonomy" id="2126983"/>
    <lineage>
        <taxon>Bacteria</taxon>
        <taxon>Pseudomonadati</taxon>
        <taxon>Pseudomonadota</taxon>
        <taxon>Gammaproteobacteria</taxon>
        <taxon>Moraxellales</taxon>
        <taxon>Moraxellaceae</taxon>
        <taxon>Acinetobacter</taxon>
    </lineage>
</organism>
<gene>
    <name evidence="1" type="ORF">KPC_3827</name>
</gene>
<evidence type="ECO:0008006" key="3">
    <source>
        <dbReference type="Google" id="ProtNLM"/>
    </source>
</evidence>
<sequence length="176" mass="20722">MTSNLPKREGYLDDLINHLQSYSGYDRQWALEQAKYHYEKELFPLLLLRLSDHVPINQDIAKQRIIEWSQRKDFSKLCIDYFLDVAMTQIRLRSIDEINQLIFYKIQEDTSYFKFVLISSQGKLPRALLAYAVRTKCINHEGLIAWSSKAKDQLVRALWLNSLIENQNIDALKKIG</sequence>
<dbReference type="AlphaFoldDB" id="A0A2U3N508"/>
<accession>A0A2U3N508</accession>
<reference evidence="2" key="1">
    <citation type="submission" date="2018-03" db="EMBL/GenBank/DDBJ databases">
        <authorList>
            <person name="Blom J."/>
        </authorList>
    </citation>
    <scope>NUCLEOTIDE SEQUENCE [LARGE SCALE GENOMIC DNA]</scope>
    <source>
        <strain evidence="2">KPC-SM-21</strain>
    </source>
</reference>
<keyword evidence="2" id="KW-1185">Reference proteome</keyword>
<evidence type="ECO:0000313" key="2">
    <source>
        <dbReference type="Proteomes" id="UP000245974"/>
    </source>
</evidence>
<dbReference type="EMBL" id="OOGT01000415">
    <property type="protein sequence ID" value="SPL72649.1"/>
    <property type="molecule type" value="Genomic_DNA"/>
</dbReference>